<dbReference type="InterPro" id="IPR040144">
    <property type="entry name" value="RAP1GDS1"/>
</dbReference>
<dbReference type="AlphaFoldDB" id="A0A8C4SHH4"/>
<organism evidence="7 8">
    <name type="scientific">Erpetoichthys calabaricus</name>
    <name type="common">Rope fish</name>
    <name type="synonym">Calamoichthys calabaricus</name>
    <dbReference type="NCBI Taxonomy" id="27687"/>
    <lineage>
        <taxon>Eukaryota</taxon>
        <taxon>Metazoa</taxon>
        <taxon>Chordata</taxon>
        <taxon>Craniata</taxon>
        <taxon>Vertebrata</taxon>
        <taxon>Euteleostomi</taxon>
        <taxon>Actinopterygii</taxon>
        <taxon>Polypteriformes</taxon>
        <taxon>Polypteridae</taxon>
        <taxon>Erpetoichthys</taxon>
    </lineage>
</organism>
<evidence type="ECO:0000256" key="1">
    <source>
        <dbReference type="ARBA" id="ARBA00004173"/>
    </source>
</evidence>
<protein>
    <submittedName>
        <fullName evidence="7">Si:dkey-191g9.5</fullName>
    </submittedName>
</protein>
<keyword evidence="8" id="KW-1185">Reference proteome</keyword>
<evidence type="ECO:0000256" key="4">
    <source>
        <dbReference type="ARBA" id="ARBA00022490"/>
    </source>
</evidence>
<reference evidence="7" key="1">
    <citation type="submission" date="2021-06" db="EMBL/GenBank/DDBJ databases">
        <authorList>
            <consortium name="Wellcome Sanger Institute Data Sharing"/>
        </authorList>
    </citation>
    <scope>NUCLEOTIDE SEQUENCE [LARGE SCALE GENOMIC DNA]</scope>
</reference>
<keyword evidence="6" id="KW-0496">Mitochondrion</keyword>
<evidence type="ECO:0000256" key="2">
    <source>
        <dbReference type="ARBA" id="ARBA00004240"/>
    </source>
</evidence>
<reference evidence="7" key="2">
    <citation type="submission" date="2025-08" db="UniProtKB">
        <authorList>
            <consortium name="Ensembl"/>
        </authorList>
    </citation>
    <scope>IDENTIFICATION</scope>
</reference>
<dbReference type="Gene3D" id="1.25.10.10">
    <property type="entry name" value="Leucine-rich Repeat Variant"/>
    <property type="match status" value="1"/>
</dbReference>
<dbReference type="SMART" id="SM00185">
    <property type="entry name" value="ARM"/>
    <property type="match status" value="3"/>
</dbReference>
<evidence type="ECO:0000313" key="7">
    <source>
        <dbReference type="Ensembl" id="ENSECRP00000014721.1"/>
    </source>
</evidence>
<evidence type="ECO:0000313" key="8">
    <source>
        <dbReference type="Proteomes" id="UP000694620"/>
    </source>
</evidence>
<proteinExistence type="predicted"/>
<dbReference type="InterPro" id="IPR016024">
    <property type="entry name" value="ARM-type_fold"/>
</dbReference>
<dbReference type="Proteomes" id="UP000694620">
    <property type="component" value="Chromosome 2"/>
</dbReference>
<name>A0A8C4SHH4_ERPCA</name>
<comment type="subcellular location">
    <subcellularLocation>
        <location evidence="3">Cytoplasm</location>
        <location evidence="3">Cytosol</location>
    </subcellularLocation>
    <subcellularLocation>
        <location evidence="2">Endoplasmic reticulum</location>
    </subcellularLocation>
    <subcellularLocation>
        <location evidence="1">Mitochondrion</location>
    </subcellularLocation>
</comment>
<evidence type="ECO:0000256" key="5">
    <source>
        <dbReference type="ARBA" id="ARBA00022824"/>
    </source>
</evidence>
<sequence length="422" mass="45934">MAFKSYPGLTSRLSNINFQVYAAKKPCVDAGLVSALIPLLESSDQELLLHAGRAIDIIRLNVTLEADKLVFRAGHLHSASAVRCMLKSFLGSFQYFAQCSELCICAVNMTMHVLLADVLKLQFVDSGVPEALTEMIKRLQKQSKDSPEAPDLCSISSASKVLVTLLLGDEPMQKCFRDGTGQLYEAILSWLQEDNTDLQRSGALAIANFARNDNNCTRMVAQGAVFQILALLERHVKDGDVAVQHAALSALRNLAIPAANKVQMLEDGLLERIRMLLCSEMPPVQFKLLGMLRMMVDGQEEAAAVLGTDQALLSKITEWCGSQEHAGVRGEANRLLAALIRHSRCWNFILWIANGGKHLISMARSEHVIMQNEALIALAIASGSFKDGGIVPTLQQMLDDPMVASEVKFSALGLVCSLANSG</sequence>
<keyword evidence="4" id="KW-0963">Cytoplasm</keyword>
<dbReference type="GO" id="GO:0005783">
    <property type="term" value="C:endoplasmic reticulum"/>
    <property type="evidence" value="ECO:0007669"/>
    <property type="project" value="UniProtKB-SubCell"/>
</dbReference>
<dbReference type="GeneTree" id="ENSGT00390000014293"/>
<evidence type="ECO:0000256" key="3">
    <source>
        <dbReference type="ARBA" id="ARBA00004514"/>
    </source>
</evidence>
<reference evidence="7" key="3">
    <citation type="submission" date="2025-09" db="UniProtKB">
        <authorList>
            <consortium name="Ensembl"/>
        </authorList>
    </citation>
    <scope>IDENTIFICATION</scope>
</reference>
<dbReference type="GO" id="GO:0005739">
    <property type="term" value="C:mitochondrion"/>
    <property type="evidence" value="ECO:0007669"/>
    <property type="project" value="UniProtKB-SubCell"/>
</dbReference>
<dbReference type="Ensembl" id="ENSECRT00000014979.1">
    <property type="protein sequence ID" value="ENSECRP00000014721.1"/>
    <property type="gene ID" value="ENSECRG00000009800.1"/>
</dbReference>
<dbReference type="PANTHER" id="PTHR10957">
    <property type="entry name" value="RAP1 GTPASE-GDP DISSOCIATION STIMULATOR 1"/>
    <property type="match status" value="1"/>
</dbReference>
<dbReference type="InterPro" id="IPR011989">
    <property type="entry name" value="ARM-like"/>
</dbReference>
<dbReference type="SUPFAM" id="SSF48371">
    <property type="entry name" value="ARM repeat"/>
    <property type="match status" value="1"/>
</dbReference>
<accession>A0A8C4SHH4</accession>
<keyword evidence="5" id="KW-0256">Endoplasmic reticulum</keyword>
<dbReference type="GO" id="GO:0005085">
    <property type="term" value="F:guanyl-nucleotide exchange factor activity"/>
    <property type="evidence" value="ECO:0007669"/>
    <property type="project" value="InterPro"/>
</dbReference>
<dbReference type="GO" id="GO:0005829">
    <property type="term" value="C:cytosol"/>
    <property type="evidence" value="ECO:0007669"/>
    <property type="project" value="UniProtKB-SubCell"/>
</dbReference>
<evidence type="ECO:0000256" key="6">
    <source>
        <dbReference type="ARBA" id="ARBA00023128"/>
    </source>
</evidence>
<dbReference type="InterPro" id="IPR000225">
    <property type="entry name" value="Armadillo"/>
</dbReference>